<gene>
    <name evidence="8" type="ORF">V5J35_002993</name>
</gene>
<keyword evidence="5" id="KW-0249">Electron transport</keyword>
<evidence type="ECO:0000256" key="1">
    <source>
        <dbReference type="ARBA" id="ARBA00022448"/>
    </source>
</evidence>
<keyword evidence="2" id="KW-0597">Phosphoprotein</keyword>
<comment type="caution">
    <text evidence="8">The sequence shown here is derived from an EMBL/GenBank/DDBJ whole genome shotgun (WGS) entry which is preliminary data.</text>
</comment>
<evidence type="ECO:0000256" key="2">
    <source>
        <dbReference type="ARBA" id="ARBA00022553"/>
    </source>
</evidence>
<keyword evidence="6" id="KW-0472">Membrane</keyword>
<evidence type="ECO:0000256" key="6">
    <source>
        <dbReference type="SAM" id="Phobius"/>
    </source>
</evidence>
<dbReference type="PANTHER" id="PTHR36118:SF1">
    <property type="entry name" value="ION-TRANSLOCATING OXIDOREDUCTASE COMPLEX SUBUNIT G"/>
    <property type="match status" value="1"/>
</dbReference>
<protein>
    <submittedName>
        <fullName evidence="8">Electron transport complex protein RnfG</fullName>
    </submittedName>
</protein>
<keyword evidence="6" id="KW-1133">Transmembrane helix</keyword>
<keyword evidence="3" id="KW-0285">Flavoprotein</keyword>
<feature type="domain" description="FMN-binding" evidence="7">
    <location>
        <begin position="130"/>
        <end position="232"/>
    </location>
</feature>
<dbReference type="InterPro" id="IPR010209">
    <property type="entry name" value="Ion_transpt_RnfG/RsxG"/>
</dbReference>
<evidence type="ECO:0000256" key="4">
    <source>
        <dbReference type="ARBA" id="ARBA00022643"/>
    </source>
</evidence>
<keyword evidence="1" id="KW-0813">Transport</keyword>
<dbReference type="EMBL" id="JBEWTB010000002">
    <property type="protein sequence ID" value="MET4757801.1"/>
    <property type="molecule type" value="Genomic_DNA"/>
</dbReference>
<keyword evidence="6" id="KW-0812">Transmembrane</keyword>
<accession>A0ABV2SKN3</accession>
<evidence type="ECO:0000259" key="7">
    <source>
        <dbReference type="SMART" id="SM00900"/>
    </source>
</evidence>
<feature type="transmembrane region" description="Helical" evidence="6">
    <location>
        <begin position="42"/>
        <end position="61"/>
    </location>
</feature>
<keyword evidence="4" id="KW-0288">FMN</keyword>
<sequence length="255" mass="26910">MSSSYSSSDSSSDIPLTEVAANTPAEEQAVPQTPVLAMFRTLTLTALLSGFLVVMVVQWAMPYIEANQKAATEAAVFNVVHGATTSRSFVISESGIIPVEQTDDDGFVIYGGYDASGDLKGLAVPGVASGYAGPVHIMFGYQPELEAITAYQVLTMTETPGLGDKVLTDEDFLANFDRLDARLATSGSALANDIVTVKSGTKQNAWEIDAISGATITSNAIGQAINLSAQQWLPVIHQHLDSLTLDSLMNSEASE</sequence>
<dbReference type="PANTHER" id="PTHR36118">
    <property type="entry name" value="ION-TRANSLOCATING OXIDOREDUCTASE COMPLEX SUBUNIT G"/>
    <property type="match status" value="1"/>
</dbReference>
<evidence type="ECO:0000256" key="5">
    <source>
        <dbReference type="ARBA" id="ARBA00022982"/>
    </source>
</evidence>
<reference evidence="8 9" key="1">
    <citation type="submission" date="2024-06" db="EMBL/GenBank/DDBJ databases">
        <title>Genomic Encyclopedia of Type Strains, Phase V (KMG-V): Genome sequencing to study the core and pangenomes of soil and plant-associated prokaryotes.</title>
        <authorList>
            <person name="Whitman W."/>
        </authorList>
    </citation>
    <scope>NUCLEOTIDE SEQUENCE [LARGE SCALE GENOMIC DNA]</scope>
    <source>
        <strain evidence="8 9">NE40</strain>
    </source>
</reference>
<name>A0ABV2SKN3_9GAMM</name>
<organism evidence="8 9">
    <name type="scientific">Endozoicomonas lisbonensis</name>
    <dbReference type="NCBI Taxonomy" id="3120522"/>
    <lineage>
        <taxon>Bacteria</taxon>
        <taxon>Pseudomonadati</taxon>
        <taxon>Pseudomonadota</taxon>
        <taxon>Gammaproteobacteria</taxon>
        <taxon>Oceanospirillales</taxon>
        <taxon>Endozoicomonadaceae</taxon>
        <taxon>Endozoicomonas</taxon>
    </lineage>
</organism>
<proteinExistence type="predicted"/>
<dbReference type="RefSeq" id="WP_354007929.1">
    <property type="nucleotide sequence ID" value="NZ_JBEWTA010000001.1"/>
</dbReference>
<dbReference type="Proteomes" id="UP001549366">
    <property type="component" value="Unassembled WGS sequence"/>
</dbReference>
<evidence type="ECO:0000256" key="3">
    <source>
        <dbReference type="ARBA" id="ARBA00022630"/>
    </source>
</evidence>
<keyword evidence="9" id="KW-1185">Reference proteome</keyword>
<evidence type="ECO:0000313" key="9">
    <source>
        <dbReference type="Proteomes" id="UP001549366"/>
    </source>
</evidence>
<dbReference type="SMART" id="SM00900">
    <property type="entry name" value="FMN_bind"/>
    <property type="match status" value="1"/>
</dbReference>
<dbReference type="Pfam" id="PF04205">
    <property type="entry name" value="FMN_bind"/>
    <property type="match status" value="1"/>
</dbReference>
<evidence type="ECO:0000313" key="8">
    <source>
        <dbReference type="EMBL" id="MET4757801.1"/>
    </source>
</evidence>
<dbReference type="InterPro" id="IPR007329">
    <property type="entry name" value="FMN-bd"/>
</dbReference>